<dbReference type="Proteomes" id="UP000004565">
    <property type="component" value="Unassembled WGS sequence"/>
</dbReference>
<evidence type="ECO:0000313" key="3">
    <source>
        <dbReference type="Proteomes" id="UP000004565"/>
    </source>
</evidence>
<keyword evidence="1" id="KW-1133">Transmembrane helix</keyword>
<proteinExistence type="predicted"/>
<keyword evidence="1" id="KW-0472">Membrane</keyword>
<evidence type="ECO:0000256" key="1">
    <source>
        <dbReference type="SAM" id="Phobius"/>
    </source>
</evidence>
<evidence type="ECO:0000313" key="2">
    <source>
        <dbReference type="EMBL" id="EHO78346.1"/>
    </source>
</evidence>
<dbReference type="EMBL" id="AGEH01000010">
    <property type="protein sequence ID" value="EHO78346.1"/>
    <property type="molecule type" value="Genomic_DNA"/>
</dbReference>
<comment type="caution">
    <text evidence="2">The sequence shown here is derived from an EMBL/GenBank/DDBJ whole genome shotgun (WGS) entry which is preliminary data.</text>
</comment>
<gene>
    <name evidence="2" type="ORF">HMPREF9942_01000</name>
</gene>
<protein>
    <submittedName>
        <fullName evidence="2">Uncharacterized protein</fullName>
    </submittedName>
</protein>
<sequence length="52" mass="5991">MRINGVEKMLESLGIADFICEHVLTIGSIIAIILVIYLAYKLFREMFDNEDE</sequence>
<keyword evidence="1" id="KW-0812">Transmembrane</keyword>
<name>H1HEU9_9FUSO</name>
<feature type="transmembrane region" description="Helical" evidence="1">
    <location>
        <begin position="12"/>
        <end position="40"/>
    </location>
</feature>
<dbReference type="HOGENOM" id="CLU_3080208_0_0_0"/>
<reference evidence="2 3" key="1">
    <citation type="submission" date="2011-12" db="EMBL/GenBank/DDBJ databases">
        <title>The Genome Sequence of Fusobacterium nucleatum subsp. animalis OT 420.</title>
        <authorList>
            <consortium name="The Broad Institute Genome Sequencing Platform"/>
            <person name="Earl A."/>
            <person name="Ward D."/>
            <person name="Feldgarden M."/>
            <person name="Gevers D."/>
            <person name="Izard J."/>
            <person name="Blanton J.M."/>
            <person name="Mathney J."/>
            <person name="Tanner A.C."/>
            <person name="Dewhirst F.E."/>
            <person name="Young S.K."/>
            <person name="Zeng Q."/>
            <person name="Gargeya S."/>
            <person name="Fitzgerald M."/>
            <person name="Haas B."/>
            <person name="Abouelleil A."/>
            <person name="Alvarado L."/>
            <person name="Arachchi H.M."/>
            <person name="Berlin A."/>
            <person name="Chapman S.B."/>
            <person name="Gearin G."/>
            <person name="Goldberg J."/>
            <person name="Griggs A."/>
            <person name="Gujja S."/>
            <person name="Hansen M."/>
            <person name="Heiman D."/>
            <person name="Howarth C."/>
            <person name="Larimer J."/>
            <person name="Lui A."/>
            <person name="MacDonald P.J.P."/>
            <person name="McCowen C."/>
            <person name="Montmayeur A."/>
            <person name="Murphy C."/>
            <person name="Neiman D."/>
            <person name="Pearson M."/>
            <person name="Priest M."/>
            <person name="Roberts A."/>
            <person name="Saif S."/>
            <person name="Shea T."/>
            <person name="Sisk P."/>
            <person name="Stolte C."/>
            <person name="Sykes S."/>
            <person name="Wortman J."/>
            <person name="Nusbaum C."/>
            <person name="Birren B."/>
        </authorList>
    </citation>
    <scope>NUCLEOTIDE SEQUENCE [LARGE SCALE GENOMIC DNA]</scope>
    <source>
        <strain evidence="3">F0419</strain>
    </source>
</reference>
<dbReference type="PATRIC" id="fig|999414.3.peg.1001"/>
<accession>H1HEU9</accession>
<dbReference type="RefSeq" id="WP_005909716.1">
    <property type="nucleotide sequence ID" value="NZ_AKCE01000001.1"/>
</dbReference>
<organism evidence="2 3">
    <name type="scientific">Fusobacterium animalis F0419</name>
    <dbReference type="NCBI Taxonomy" id="999414"/>
    <lineage>
        <taxon>Bacteria</taxon>
        <taxon>Fusobacteriati</taxon>
        <taxon>Fusobacteriota</taxon>
        <taxon>Fusobacteriia</taxon>
        <taxon>Fusobacteriales</taxon>
        <taxon>Fusobacteriaceae</taxon>
        <taxon>Fusobacterium</taxon>
    </lineage>
</organism>
<dbReference type="AlphaFoldDB" id="H1HEU9"/>